<feature type="binding site" evidence="12">
    <location>
        <position position="77"/>
    </location>
    <ligand>
        <name>ATP</name>
        <dbReference type="ChEBI" id="CHEBI:30616"/>
    </ligand>
</feature>
<dbReference type="InterPro" id="IPR038331">
    <property type="entry name" value="DisA_sf"/>
</dbReference>
<dbReference type="Pfam" id="PF10635">
    <property type="entry name" value="DisA-linker"/>
    <property type="match status" value="1"/>
</dbReference>
<evidence type="ECO:0000256" key="9">
    <source>
        <dbReference type="ARBA" id="ARBA00023125"/>
    </source>
</evidence>
<dbReference type="GO" id="GO:0106408">
    <property type="term" value="F:diadenylate cyclase activity"/>
    <property type="evidence" value="ECO:0007669"/>
    <property type="project" value="UniProtKB-EC"/>
</dbReference>
<dbReference type="FunFam" id="1.10.150.20:FF:000016">
    <property type="entry name" value="DNA integrity scanning protein DisA"/>
    <property type="match status" value="1"/>
</dbReference>
<comment type="catalytic activity">
    <reaction evidence="1 12">
        <text>2 ATP = 3',3'-c-di-AMP + 2 diphosphate</text>
        <dbReference type="Rhea" id="RHEA:35655"/>
        <dbReference type="ChEBI" id="CHEBI:30616"/>
        <dbReference type="ChEBI" id="CHEBI:33019"/>
        <dbReference type="ChEBI" id="CHEBI:71500"/>
        <dbReference type="EC" id="2.7.7.85"/>
    </reaction>
</comment>
<dbReference type="EC" id="2.7.7.85" evidence="12"/>
<dbReference type="EMBL" id="SZPY01000001">
    <property type="protein sequence ID" value="TKI64395.1"/>
    <property type="molecule type" value="Genomic_DNA"/>
</dbReference>
<name>A0A4U2YU16_9ACTN</name>
<comment type="similarity">
    <text evidence="12">Belongs to the DisA family.</text>
</comment>
<dbReference type="FunFam" id="1.20.1260.110:FF:000002">
    <property type="entry name" value="DNA integrity scanning protein DisA"/>
    <property type="match status" value="1"/>
</dbReference>
<evidence type="ECO:0000256" key="5">
    <source>
        <dbReference type="ARBA" id="ARBA00022741"/>
    </source>
</evidence>
<dbReference type="PROSITE" id="PS51794">
    <property type="entry name" value="DAC"/>
    <property type="match status" value="1"/>
</dbReference>
<dbReference type="Gene3D" id="1.10.150.20">
    <property type="entry name" value="5' to 3' exonuclease, C-terminal subdomain"/>
    <property type="match status" value="1"/>
</dbReference>
<dbReference type="FunFam" id="3.40.1700.10:FF:000001">
    <property type="entry name" value="DNA integrity scanning protein DisA"/>
    <property type="match status" value="1"/>
</dbReference>
<keyword evidence="7 12" id="KW-0067">ATP-binding</keyword>
<feature type="binding site" evidence="12">
    <location>
        <begin position="108"/>
        <end position="112"/>
    </location>
    <ligand>
        <name>ATP</name>
        <dbReference type="ChEBI" id="CHEBI:30616"/>
    </ligand>
</feature>
<dbReference type="Proteomes" id="UP000307808">
    <property type="component" value="Unassembled WGS sequence"/>
</dbReference>
<dbReference type="NCBIfam" id="NF010009">
    <property type="entry name" value="PRK13482.1"/>
    <property type="match status" value="1"/>
</dbReference>
<evidence type="ECO:0000256" key="6">
    <source>
        <dbReference type="ARBA" id="ARBA00022763"/>
    </source>
</evidence>
<dbReference type="PANTHER" id="PTHR34185:SF3">
    <property type="entry name" value="DNA INTEGRITY SCANNING PROTEIN DISA"/>
    <property type="match status" value="1"/>
</dbReference>
<feature type="binding site" evidence="12">
    <location>
        <position position="95"/>
    </location>
    <ligand>
        <name>ATP</name>
        <dbReference type="ChEBI" id="CHEBI:30616"/>
    </ligand>
</feature>
<dbReference type="SUPFAM" id="SSF47781">
    <property type="entry name" value="RuvA domain 2-like"/>
    <property type="match status" value="1"/>
</dbReference>
<dbReference type="InterPro" id="IPR036888">
    <property type="entry name" value="DNA_integrity_DisA_N_sf"/>
</dbReference>
<evidence type="ECO:0000256" key="12">
    <source>
        <dbReference type="HAMAP-Rule" id="MF_01438"/>
    </source>
</evidence>
<evidence type="ECO:0000256" key="2">
    <source>
        <dbReference type="ARBA" id="ARBA00001946"/>
    </source>
</evidence>
<accession>A0A4U2YU16</accession>
<dbReference type="GO" id="GO:0003677">
    <property type="term" value="F:DNA binding"/>
    <property type="evidence" value="ECO:0007669"/>
    <property type="project" value="UniProtKB-UniRule"/>
</dbReference>
<organism evidence="14 15">
    <name type="scientific">Nocardioides jishulii</name>
    <dbReference type="NCBI Taxonomy" id="2575440"/>
    <lineage>
        <taxon>Bacteria</taxon>
        <taxon>Bacillati</taxon>
        <taxon>Actinomycetota</taxon>
        <taxon>Actinomycetes</taxon>
        <taxon>Propionibacteriales</taxon>
        <taxon>Nocardioidaceae</taxon>
        <taxon>Nocardioides</taxon>
    </lineage>
</organism>
<reference evidence="14 15" key="1">
    <citation type="submission" date="2019-04" db="EMBL/GenBank/DDBJ databases">
        <authorList>
            <person name="Dong K."/>
        </authorList>
    </citation>
    <scope>NUCLEOTIDE SEQUENCE [LARGE SCALE GENOMIC DNA]</scope>
    <source>
        <strain evidence="15">dk3543</strain>
    </source>
</reference>
<evidence type="ECO:0000256" key="11">
    <source>
        <dbReference type="ARBA" id="ARBA00064739"/>
    </source>
</evidence>
<keyword evidence="5 12" id="KW-0547">Nucleotide-binding</keyword>
<dbReference type="Gene3D" id="1.20.1260.110">
    <property type="entry name" value="DNA integrity scanning linker region"/>
    <property type="match status" value="1"/>
</dbReference>
<keyword evidence="10 12" id="KW-0234">DNA repair</keyword>
<comment type="cofactor">
    <cofactor evidence="2 12">
        <name>Mg(2+)</name>
        <dbReference type="ChEBI" id="CHEBI:18420"/>
    </cofactor>
</comment>
<evidence type="ECO:0000256" key="3">
    <source>
        <dbReference type="ARBA" id="ARBA00022679"/>
    </source>
</evidence>
<comment type="function">
    <text evidence="12">Participates in a DNA-damage check-point. DisA forms globular foci that rapidly scan along the chromosomes searching for lesions.</text>
</comment>
<dbReference type="HAMAP" id="MF_01438">
    <property type="entry name" value="DisA"/>
    <property type="match status" value="1"/>
</dbReference>
<dbReference type="InterPro" id="IPR010994">
    <property type="entry name" value="RuvA_2-like"/>
</dbReference>
<dbReference type="GO" id="GO:0006281">
    <property type="term" value="P:DNA repair"/>
    <property type="evidence" value="ECO:0007669"/>
    <property type="project" value="UniProtKB-UniRule"/>
</dbReference>
<dbReference type="InterPro" id="IPR023763">
    <property type="entry name" value="DNA_integrity_scanning_protein"/>
</dbReference>
<dbReference type="Gene3D" id="3.40.1700.10">
    <property type="entry name" value="DNA integrity scanning protein, DisA, N-terminal domain"/>
    <property type="match status" value="1"/>
</dbReference>
<gene>
    <name evidence="12 14" type="primary">disA</name>
    <name evidence="14" type="ORF">FC770_04470</name>
</gene>
<evidence type="ECO:0000313" key="14">
    <source>
        <dbReference type="EMBL" id="TKI64395.1"/>
    </source>
</evidence>
<dbReference type="PANTHER" id="PTHR34185">
    <property type="entry name" value="DIADENYLATE CYCLASE"/>
    <property type="match status" value="1"/>
</dbReference>
<dbReference type="OrthoDB" id="41841at2"/>
<keyword evidence="15" id="KW-1185">Reference proteome</keyword>
<comment type="subunit">
    <text evidence="11">Homooctamer. Interacts with RadA.</text>
</comment>
<dbReference type="SUPFAM" id="SSF143597">
    <property type="entry name" value="YojJ-like"/>
    <property type="match status" value="1"/>
</dbReference>
<keyword evidence="6 12" id="KW-0227">DNA damage</keyword>
<dbReference type="InterPro" id="IPR050338">
    <property type="entry name" value="DisA"/>
</dbReference>
<evidence type="ECO:0000256" key="7">
    <source>
        <dbReference type="ARBA" id="ARBA00022840"/>
    </source>
</evidence>
<keyword evidence="4 12" id="KW-0548">Nucleotidyltransferase</keyword>
<evidence type="ECO:0000256" key="1">
    <source>
        <dbReference type="ARBA" id="ARBA00000877"/>
    </source>
</evidence>
<proteinExistence type="inferred from homology"/>
<comment type="function">
    <text evidence="12">Has also diadenylate cyclase activity, catalyzing the condensation of 2 ATP molecules into cyclic di-AMP (c-di-AMP). c-di-AMP likely acts as a signaling molecule that may couple DNA integrity with a cellular process.</text>
</comment>
<evidence type="ECO:0000259" key="13">
    <source>
        <dbReference type="PROSITE" id="PS51794"/>
    </source>
</evidence>
<dbReference type="GO" id="GO:0004016">
    <property type="term" value="F:adenylate cyclase activity"/>
    <property type="evidence" value="ECO:0007669"/>
    <property type="project" value="TreeGrafter"/>
</dbReference>
<keyword evidence="3 12" id="KW-0808">Transferase</keyword>
<sequence>MVNIERSDELLRLRATLASIAPGTALRDGLERILRGRTGALIVLGYDKLVESICTGGFTLDVPFTATGLRELAKMDGAIILDKDVTRIHRAAVHLMPDHTIHSDETGTRHRTADRVARQTGFPVVSVSQSMQIIAIYVGETRHVLEDSGQILSRANQALATLERYKLRLDEVSSTLSALEIEDLVTVRDVAVVAQRLEMVSRISAEIEDYVLELGTDGRLLSLQLEELITGVDADRELVIRDYLPAGKKPKSPAEVLASLGELSPTELVDPGAVAKALGMTTGDHLDGAVAPRGYRLLAKVPRLPPTVVDRLVENFGGLQQLLSAGIDDLQTVDGVGELRARSVREGLSRLAESSILERYV</sequence>
<dbReference type="GO" id="GO:0005524">
    <property type="term" value="F:ATP binding"/>
    <property type="evidence" value="ECO:0007669"/>
    <property type="project" value="UniProtKB-UniRule"/>
</dbReference>
<protein>
    <recommendedName>
        <fullName evidence="12">DNA integrity scanning protein DisA</fullName>
    </recommendedName>
    <alternativeName>
        <fullName evidence="12">Cyclic di-AMP synthase</fullName>
        <shortName evidence="12">c-di-AMP synthase</shortName>
    </alternativeName>
    <alternativeName>
        <fullName evidence="12">Diadenylate cyclase</fullName>
        <ecNumber evidence="12">2.7.7.85</ecNumber>
    </alternativeName>
</protein>
<dbReference type="InterPro" id="IPR018906">
    <property type="entry name" value="DNA_integrity_scan_DisA_link"/>
</dbReference>
<feature type="domain" description="DAC" evidence="13">
    <location>
        <begin position="10"/>
        <end position="148"/>
    </location>
</feature>
<dbReference type="InterPro" id="IPR003390">
    <property type="entry name" value="DNA_integrity_scan_DisA_N"/>
</dbReference>
<comment type="caution">
    <text evidence="14">The sequence shown here is derived from an EMBL/GenBank/DDBJ whole genome shotgun (WGS) entry which is preliminary data.</text>
</comment>
<dbReference type="RefSeq" id="WP_137064856.1">
    <property type="nucleotide sequence ID" value="NZ_CP040748.1"/>
</dbReference>
<evidence type="ECO:0000256" key="10">
    <source>
        <dbReference type="ARBA" id="ARBA00023204"/>
    </source>
</evidence>
<keyword evidence="8 12" id="KW-0460">Magnesium</keyword>
<keyword evidence="9 12" id="KW-0238">DNA-binding</keyword>
<dbReference type="Pfam" id="PF02457">
    <property type="entry name" value="DAC"/>
    <property type="match status" value="1"/>
</dbReference>
<evidence type="ECO:0000256" key="4">
    <source>
        <dbReference type="ARBA" id="ARBA00022695"/>
    </source>
</evidence>
<evidence type="ECO:0000256" key="8">
    <source>
        <dbReference type="ARBA" id="ARBA00022842"/>
    </source>
</evidence>
<dbReference type="AlphaFoldDB" id="A0A4U2YU16"/>
<evidence type="ECO:0000313" key="15">
    <source>
        <dbReference type="Proteomes" id="UP000307808"/>
    </source>
</evidence>